<proteinExistence type="predicted"/>
<keyword evidence="2" id="KW-1185">Reference proteome</keyword>
<protein>
    <submittedName>
        <fullName evidence="1">Uncharacterized protein</fullName>
    </submittedName>
</protein>
<gene>
    <name evidence="1" type="ORF">ILYODFUR_031647</name>
</gene>
<evidence type="ECO:0000313" key="1">
    <source>
        <dbReference type="EMBL" id="MEQ2226865.1"/>
    </source>
</evidence>
<dbReference type="EMBL" id="JAHRIQ010016536">
    <property type="protein sequence ID" value="MEQ2226865.1"/>
    <property type="molecule type" value="Genomic_DNA"/>
</dbReference>
<organism evidence="1 2">
    <name type="scientific">Ilyodon furcidens</name>
    <name type="common">goldbreast splitfin</name>
    <dbReference type="NCBI Taxonomy" id="33524"/>
    <lineage>
        <taxon>Eukaryota</taxon>
        <taxon>Metazoa</taxon>
        <taxon>Chordata</taxon>
        <taxon>Craniata</taxon>
        <taxon>Vertebrata</taxon>
        <taxon>Euteleostomi</taxon>
        <taxon>Actinopterygii</taxon>
        <taxon>Neopterygii</taxon>
        <taxon>Teleostei</taxon>
        <taxon>Neoteleostei</taxon>
        <taxon>Acanthomorphata</taxon>
        <taxon>Ovalentaria</taxon>
        <taxon>Atherinomorphae</taxon>
        <taxon>Cyprinodontiformes</taxon>
        <taxon>Goodeidae</taxon>
        <taxon>Ilyodon</taxon>
    </lineage>
</organism>
<name>A0ABV0T3C2_9TELE</name>
<sequence>MWDMWLLCGDDGVCLHGAAAASGSRCYLPLAAVGLKVLQGHYSSNHCNIFAIPDEKLAHTYTTHLLYTHVHTHAQTQIIQKIEGHTNTGSYFIHGFKCNPDLIKSINEVDYHVQISFM</sequence>
<reference evidence="1 2" key="1">
    <citation type="submission" date="2021-06" db="EMBL/GenBank/DDBJ databases">
        <authorList>
            <person name="Palmer J.M."/>
        </authorList>
    </citation>
    <scope>NUCLEOTIDE SEQUENCE [LARGE SCALE GENOMIC DNA]</scope>
    <source>
        <strain evidence="2">if_2019</strain>
        <tissue evidence="1">Muscle</tissue>
    </source>
</reference>
<comment type="caution">
    <text evidence="1">The sequence shown here is derived from an EMBL/GenBank/DDBJ whole genome shotgun (WGS) entry which is preliminary data.</text>
</comment>
<evidence type="ECO:0000313" key="2">
    <source>
        <dbReference type="Proteomes" id="UP001482620"/>
    </source>
</evidence>
<dbReference type="Proteomes" id="UP001482620">
    <property type="component" value="Unassembled WGS sequence"/>
</dbReference>
<accession>A0ABV0T3C2</accession>